<reference evidence="2 3" key="1">
    <citation type="submission" date="2024-09" db="EMBL/GenBank/DDBJ databases">
        <title>Rethinking Asexuality: The Enigmatic Case of Functional Sexual Genes in Lepraria (Stereocaulaceae).</title>
        <authorList>
            <person name="Doellman M."/>
            <person name="Sun Y."/>
            <person name="Barcenas-Pena A."/>
            <person name="Lumbsch H.T."/>
            <person name="Grewe F."/>
        </authorList>
    </citation>
    <scope>NUCLEOTIDE SEQUENCE [LARGE SCALE GENOMIC DNA]</scope>
    <source>
        <strain evidence="2 3">Mercado 3170</strain>
    </source>
</reference>
<feature type="compositionally biased region" description="Basic and acidic residues" evidence="1">
    <location>
        <begin position="1"/>
        <end position="14"/>
    </location>
</feature>
<dbReference type="EMBL" id="JBEFKJ010000020">
    <property type="protein sequence ID" value="KAL2040648.1"/>
    <property type="molecule type" value="Genomic_DNA"/>
</dbReference>
<sequence length="141" mass="15406">MARAETKLLRHLPGDRPSTPPDLPPEDQHPQPLKAHPPAKPAKPSRRAAATHSLPANPPSSPTMLLDARCQSESPPPMRGRPDSPLSPPATPPPSSPQRHGDMSFRFSKRLMKSKKLSSSVHGTLTQPVIYDMSDDEQNLH</sequence>
<feature type="compositionally biased region" description="Pro residues" evidence="1">
    <location>
        <begin position="74"/>
        <end position="96"/>
    </location>
</feature>
<evidence type="ECO:0000313" key="2">
    <source>
        <dbReference type="EMBL" id="KAL2040648.1"/>
    </source>
</evidence>
<protein>
    <submittedName>
        <fullName evidence="2">Uncharacterized protein</fullName>
    </submittedName>
</protein>
<organism evidence="2 3">
    <name type="scientific">Stereocaulon virgatum</name>
    <dbReference type="NCBI Taxonomy" id="373712"/>
    <lineage>
        <taxon>Eukaryota</taxon>
        <taxon>Fungi</taxon>
        <taxon>Dikarya</taxon>
        <taxon>Ascomycota</taxon>
        <taxon>Pezizomycotina</taxon>
        <taxon>Lecanoromycetes</taxon>
        <taxon>OSLEUM clade</taxon>
        <taxon>Lecanoromycetidae</taxon>
        <taxon>Lecanorales</taxon>
        <taxon>Lecanorineae</taxon>
        <taxon>Stereocaulaceae</taxon>
        <taxon>Stereocaulon</taxon>
    </lineage>
</organism>
<comment type="caution">
    <text evidence="2">The sequence shown here is derived from an EMBL/GenBank/DDBJ whole genome shotgun (WGS) entry which is preliminary data.</text>
</comment>
<accession>A0ABR4A4S5</accession>
<gene>
    <name evidence="2" type="ORF">N7G274_006627</name>
</gene>
<evidence type="ECO:0000313" key="3">
    <source>
        <dbReference type="Proteomes" id="UP001590950"/>
    </source>
</evidence>
<evidence type="ECO:0000256" key="1">
    <source>
        <dbReference type="SAM" id="MobiDB-lite"/>
    </source>
</evidence>
<name>A0ABR4A4S5_9LECA</name>
<dbReference type="Proteomes" id="UP001590950">
    <property type="component" value="Unassembled WGS sequence"/>
</dbReference>
<proteinExistence type="predicted"/>
<feature type="region of interest" description="Disordered" evidence="1">
    <location>
        <begin position="1"/>
        <end position="141"/>
    </location>
</feature>
<feature type="compositionally biased region" description="Basic residues" evidence="1">
    <location>
        <begin position="107"/>
        <end position="116"/>
    </location>
</feature>
<keyword evidence="3" id="KW-1185">Reference proteome</keyword>